<dbReference type="RefSeq" id="WP_273172683.1">
    <property type="nucleotide sequence ID" value="NZ_JAAXZR010000009.1"/>
</dbReference>
<dbReference type="EMBL" id="JAAXZR010000009">
    <property type="protein sequence ID" value="NLT79056.1"/>
    <property type="molecule type" value="Genomic_DNA"/>
</dbReference>
<evidence type="ECO:0000313" key="3">
    <source>
        <dbReference type="EMBL" id="NLT79056.1"/>
    </source>
</evidence>
<comment type="caution">
    <text evidence="3">The sequence shown here is derived from an EMBL/GenBank/DDBJ whole genome shotgun (WGS) entry which is preliminary data.</text>
</comment>
<evidence type="ECO:0000313" key="4">
    <source>
        <dbReference type="Proteomes" id="UP000767327"/>
    </source>
</evidence>
<dbReference type="Proteomes" id="UP000767327">
    <property type="component" value="Unassembled WGS sequence"/>
</dbReference>
<feature type="compositionally biased region" description="Basic and acidic residues" evidence="1">
    <location>
        <begin position="93"/>
        <end position="102"/>
    </location>
</feature>
<name>A0A971IC43_9BIFI</name>
<keyword evidence="2" id="KW-1133">Transmembrane helix</keyword>
<sequence length="525" mass="57227">MEPEQFSRLFEQIIGRKLTPSEFLEARATGFDPKEIKSIAKIDALATTDADDLSLHPQDPGYQPPPQDLSFSPDARSNAEDAATSDGGAEGSIAHDRYESADPHASGFTQPPNLNPQQDAPTTGPTASGDPTLGDSTAVIAPVNKKSKKTMVAIIAAACIVCVIGAVAFFLFQRNREIDLSNKITVTFEGYDGYGTASYNESEVNEYLMHELMLRAGYSEDEYNMVITSDGADLDETDPRYGTVGSWGESLDIELSQEDKLSNGDVVTLKVSASEETPVKSFEKEFTVENLKKVQTVSTKELVQDQVSFSGMNGAGFANVDDELLSVEGNNQGLSNGDKVTVVLSDEYINNLLEKGKAPSEDSIEIEVAGLKEFSGIGKIDTLLDMVAKLPSETYEDEPAGEYDSYSVNYAFESGKTYIRLDSASSYSYQDDVNAETAISLVTAYKVTKTTTYVEDTYSNKAGDVETEVEYTYFGYQNVSVYNDSLVLSDLYDVEGYSDNLDMDAVYAELEMDGYTEYTPQQPAA</sequence>
<feature type="transmembrane region" description="Helical" evidence="2">
    <location>
        <begin position="152"/>
        <end position="172"/>
    </location>
</feature>
<accession>A0A971IC43</accession>
<gene>
    <name evidence="3" type="ORF">GXW98_02060</name>
</gene>
<protein>
    <submittedName>
        <fullName evidence="3">Uncharacterized protein</fullName>
    </submittedName>
</protein>
<feature type="compositionally biased region" description="Polar residues" evidence="1">
    <location>
        <begin position="107"/>
        <end position="126"/>
    </location>
</feature>
<evidence type="ECO:0000256" key="1">
    <source>
        <dbReference type="SAM" id="MobiDB-lite"/>
    </source>
</evidence>
<reference evidence="3" key="1">
    <citation type="journal article" date="2020" name="Biotechnol. Biofuels">
        <title>New insights from the biogas microbiome by comprehensive genome-resolved metagenomics of nearly 1600 species originating from multiple anaerobic digesters.</title>
        <authorList>
            <person name="Campanaro S."/>
            <person name="Treu L."/>
            <person name="Rodriguez-R L.M."/>
            <person name="Kovalovszki A."/>
            <person name="Ziels R.M."/>
            <person name="Maus I."/>
            <person name="Zhu X."/>
            <person name="Kougias P.G."/>
            <person name="Basile A."/>
            <person name="Luo G."/>
            <person name="Schluter A."/>
            <person name="Konstantinidis K.T."/>
            <person name="Angelidaki I."/>
        </authorList>
    </citation>
    <scope>NUCLEOTIDE SEQUENCE</scope>
    <source>
        <strain evidence="3">AS01afH2WH_6</strain>
    </source>
</reference>
<evidence type="ECO:0000256" key="2">
    <source>
        <dbReference type="SAM" id="Phobius"/>
    </source>
</evidence>
<proteinExistence type="predicted"/>
<organism evidence="3 4">
    <name type="scientific">Bifidobacterium crudilactis</name>
    <dbReference type="NCBI Taxonomy" id="327277"/>
    <lineage>
        <taxon>Bacteria</taxon>
        <taxon>Bacillati</taxon>
        <taxon>Actinomycetota</taxon>
        <taxon>Actinomycetes</taxon>
        <taxon>Bifidobacteriales</taxon>
        <taxon>Bifidobacteriaceae</taxon>
        <taxon>Bifidobacterium</taxon>
    </lineage>
</organism>
<feature type="region of interest" description="Disordered" evidence="1">
    <location>
        <begin position="50"/>
        <end position="134"/>
    </location>
</feature>
<dbReference type="AlphaFoldDB" id="A0A971IC43"/>
<keyword evidence="2" id="KW-0812">Transmembrane</keyword>
<reference evidence="3" key="2">
    <citation type="submission" date="2020-01" db="EMBL/GenBank/DDBJ databases">
        <authorList>
            <person name="Campanaro S."/>
        </authorList>
    </citation>
    <scope>NUCLEOTIDE SEQUENCE</scope>
    <source>
        <strain evidence="3">AS01afH2WH_6</strain>
    </source>
</reference>
<keyword evidence="2" id="KW-0472">Membrane</keyword>